<proteinExistence type="predicted"/>
<dbReference type="SMART" id="SM00429">
    <property type="entry name" value="IPT"/>
    <property type="match status" value="2"/>
</dbReference>
<dbReference type="Gene3D" id="2.60.40.10">
    <property type="entry name" value="Immunoglobulins"/>
    <property type="match status" value="2"/>
</dbReference>
<reference evidence="3 4" key="1">
    <citation type="submission" date="2024-03" db="EMBL/GenBank/DDBJ databases">
        <title>Two novel species of the genus Flavobacterium exhibiting potentially degradation of complex polysaccharides.</title>
        <authorList>
            <person name="Lian X."/>
        </authorList>
    </citation>
    <scope>NUCLEOTIDE SEQUENCE [LARGE SCALE GENOMIC DNA]</scope>
    <source>
        <strain evidence="3 4">N6</strain>
    </source>
</reference>
<dbReference type="InterPro" id="IPR032477">
    <property type="entry name" value="Glyco_hydro_64"/>
</dbReference>
<dbReference type="PANTHER" id="PTHR46769">
    <property type="entry name" value="POLYCYSTIC KIDNEY AND HEPATIC DISEASE 1 (AUTOSOMAL RECESSIVE)-LIKE 1"/>
    <property type="match status" value="1"/>
</dbReference>
<organism evidence="3 4">
    <name type="scientific">Flavobacterium polysaccharolyticum</name>
    <dbReference type="NCBI Taxonomy" id="3133148"/>
    <lineage>
        <taxon>Bacteria</taxon>
        <taxon>Pseudomonadati</taxon>
        <taxon>Bacteroidota</taxon>
        <taxon>Flavobacteriia</taxon>
        <taxon>Flavobacteriales</taxon>
        <taxon>Flavobacteriaceae</taxon>
        <taxon>Flavobacterium</taxon>
    </lineage>
</organism>
<comment type="caution">
    <text evidence="3">The sequence shown here is derived from an EMBL/GenBank/DDBJ whole genome shotgun (WGS) entry which is preliminary data.</text>
</comment>
<keyword evidence="1" id="KW-0732">Signal</keyword>
<protein>
    <submittedName>
        <fullName evidence="3">IPT/TIG domain-containing protein</fullName>
    </submittedName>
</protein>
<sequence>MSTTTTPTVTGMSPSKGSLMGNNMITITGSGFLNTLPLVNFGLAGGTNVKVVSDTVITVTNPNTATAGPVAVTVLFNAVSFPVGNFTYMLPEVTGLNPSASSLAGGETITISGNYFTGAAAVNFGLAGASSIVVVSDTEITVTNPNAPNSGVTDVYVIVQGQSSEQCTADQFTYTNALAPGVPFLFASESLQDTYIQFLGGDVDGSYYDTNGTLQTLASNTAYSLMSIASNTTLVPNLPVDVPAVLINSFSGRLYVSLGAGLSGMNDTYIPAAQDSNDANYSLRYQYFEPTIKNSQLNVDLSYIDFTAISLSLTASNAPHSTNGNQLSQSSLSLATATGNAALIANGSVLPSPTDQLPSASFARVISPQLGASSMYHDFTSYLQTTLANTKVYLKGMYVGTGTQPTGNPLTQAQSYDYTGTFDAKGNVTLSPNSDSGNGFSIGVPTVQQGSGVGNQTGNIVITFEDLNAQTGIYGCNAPYSLNGGKKTAGITNDIYGQVVGDLLAGLNFGYVGSTIQFGNASIGSLCSTQWWGGTMPDGTVVTSNSTPGGQGIYFSRVQTTPLNYNSYAGSISSLTSGYGYPLQDRLGTNLLTMNTAADSGSYLMVWIDTTPVV</sequence>
<dbReference type="SUPFAM" id="SSF81296">
    <property type="entry name" value="E set domains"/>
    <property type="match status" value="2"/>
</dbReference>
<dbReference type="InterPro" id="IPR014756">
    <property type="entry name" value="Ig_E-set"/>
</dbReference>
<dbReference type="Pfam" id="PF01833">
    <property type="entry name" value="TIG"/>
    <property type="match status" value="2"/>
</dbReference>
<evidence type="ECO:0000313" key="4">
    <source>
        <dbReference type="Proteomes" id="UP001468798"/>
    </source>
</evidence>
<feature type="domain" description="IPT/TIG" evidence="2">
    <location>
        <begin position="6"/>
        <end position="89"/>
    </location>
</feature>
<dbReference type="Pfam" id="PF16483">
    <property type="entry name" value="Glyco_hydro_64"/>
    <property type="match status" value="1"/>
</dbReference>
<evidence type="ECO:0000313" key="3">
    <source>
        <dbReference type="EMBL" id="MEM0575387.1"/>
    </source>
</evidence>
<feature type="domain" description="IPT/TIG" evidence="2">
    <location>
        <begin position="90"/>
        <end position="175"/>
    </location>
</feature>
<evidence type="ECO:0000259" key="2">
    <source>
        <dbReference type="SMART" id="SM00429"/>
    </source>
</evidence>
<dbReference type="PANTHER" id="PTHR46769:SF2">
    <property type="entry name" value="FIBROCYSTIN-L ISOFORM 2 PRECURSOR-RELATED"/>
    <property type="match status" value="1"/>
</dbReference>
<dbReference type="EMBL" id="JBCGDP010000002">
    <property type="protein sequence ID" value="MEM0575387.1"/>
    <property type="molecule type" value="Genomic_DNA"/>
</dbReference>
<accession>A0ABU9NNU2</accession>
<keyword evidence="4" id="KW-1185">Reference proteome</keyword>
<name>A0ABU9NNU2_9FLAO</name>
<dbReference type="RefSeq" id="WP_342690487.1">
    <property type="nucleotide sequence ID" value="NZ_JBCGDP010000002.1"/>
</dbReference>
<dbReference type="InterPro" id="IPR002909">
    <property type="entry name" value="IPT_dom"/>
</dbReference>
<evidence type="ECO:0000256" key="1">
    <source>
        <dbReference type="ARBA" id="ARBA00022729"/>
    </source>
</evidence>
<dbReference type="InterPro" id="IPR013783">
    <property type="entry name" value="Ig-like_fold"/>
</dbReference>
<dbReference type="Proteomes" id="UP001468798">
    <property type="component" value="Unassembled WGS sequence"/>
</dbReference>
<dbReference type="CDD" id="cd00102">
    <property type="entry name" value="IPT"/>
    <property type="match status" value="2"/>
</dbReference>
<gene>
    <name evidence="3" type="ORF">WFZ86_02665</name>
</gene>
<dbReference type="InterPro" id="IPR052387">
    <property type="entry name" value="Fibrocystin"/>
</dbReference>